<sequence>MHKVVSFVIPHKGRETMLLQTLDSIKRQTLDAEKFEVIIVSQNENVSQTLAEYERHFSLTVMHNDDANSISHSRNIGAAKATGTYLAFLDADVSLAANYTTIMLQTLQHTPSLALVAAMQVNSEHAPPLERIRTALSNAELDTTVSFLPGRNLFLHRDTFATVGGFPEHLLTCEDYYFTGQVREYGGLYYTSETHYVHLGEDKDFSPMFKKEIWRGQSNIASTSGRPIPLRELPSFIVPFAVTLGVLFLLICLLYSYTNFAIMFSIIAGAPLLAYTFRLKKLVGSRVSFFNCLSFYLVYFPARAIGTVLGVRGAVTTNSHK</sequence>
<keyword evidence="1" id="KW-1133">Transmembrane helix</keyword>
<dbReference type="EMBL" id="JAAAWP010000004">
    <property type="protein sequence ID" value="NDW21600.1"/>
    <property type="molecule type" value="Genomic_DNA"/>
</dbReference>
<protein>
    <submittedName>
        <fullName evidence="3">Glycosyltransferase</fullName>
    </submittedName>
</protein>
<dbReference type="InterPro" id="IPR001173">
    <property type="entry name" value="Glyco_trans_2-like"/>
</dbReference>
<name>A0A6L9MUZ0_9ALTE</name>
<dbReference type="Pfam" id="PF00535">
    <property type="entry name" value="Glycos_transf_2"/>
    <property type="match status" value="1"/>
</dbReference>
<evidence type="ECO:0000313" key="4">
    <source>
        <dbReference type="Proteomes" id="UP000478837"/>
    </source>
</evidence>
<dbReference type="GO" id="GO:0016740">
    <property type="term" value="F:transferase activity"/>
    <property type="evidence" value="ECO:0007669"/>
    <property type="project" value="UniProtKB-KW"/>
</dbReference>
<dbReference type="PANTHER" id="PTHR43646:SF6">
    <property type="entry name" value="PRE-MYCOFACTOCIN GLYCOSYLTRANSFERASE"/>
    <property type="match status" value="1"/>
</dbReference>
<comment type="caution">
    <text evidence="3">The sequence shown here is derived from an EMBL/GenBank/DDBJ whole genome shotgun (WGS) entry which is preliminary data.</text>
</comment>
<evidence type="ECO:0000259" key="2">
    <source>
        <dbReference type="Pfam" id="PF00535"/>
    </source>
</evidence>
<keyword evidence="3" id="KW-0808">Transferase</keyword>
<keyword evidence="4" id="KW-1185">Reference proteome</keyword>
<feature type="transmembrane region" description="Helical" evidence="1">
    <location>
        <begin position="260"/>
        <end position="277"/>
    </location>
</feature>
<evidence type="ECO:0000313" key="3">
    <source>
        <dbReference type="EMBL" id="NDW21600.1"/>
    </source>
</evidence>
<dbReference type="AlphaFoldDB" id="A0A6L9MUZ0"/>
<dbReference type="CDD" id="cd00761">
    <property type="entry name" value="Glyco_tranf_GTA_type"/>
    <property type="match status" value="1"/>
</dbReference>
<feature type="transmembrane region" description="Helical" evidence="1">
    <location>
        <begin position="289"/>
        <end position="311"/>
    </location>
</feature>
<accession>A0A6L9MUZ0</accession>
<dbReference type="Proteomes" id="UP000478837">
    <property type="component" value="Unassembled WGS sequence"/>
</dbReference>
<keyword evidence="1" id="KW-0472">Membrane</keyword>
<feature type="transmembrane region" description="Helical" evidence="1">
    <location>
        <begin position="236"/>
        <end position="254"/>
    </location>
</feature>
<dbReference type="SUPFAM" id="SSF53448">
    <property type="entry name" value="Nucleotide-diphospho-sugar transferases"/>
    <property type="match status" value="1"/>
</dbReference>
<gene>
    <name evidence="3" type="ORF">GTW09_08735</name>
</gene>
<feature type="domain" description="Glycosyltransferase 2-like" evidence="2">
    <location>
        <begin position="6"/>
        <end position="156"/>
    </location>
</feature>
<proteinExistence type="predicted"/>
<dbReference type="InterPro" id="IPR029044">
    <property type="entry name" value="Nucleotide-diphossugar_trans"/>
</dbReference>
<organism evidence="3 4">
    <name type="scientific">Alteromonas hispanica</name>
    <dbReference type="NCBI Taxonomy" id="315421"/>
    <lineage>
        <taxon>Bacteria</taxon>
        <taxon>Pseudomonadati</taxon>
        <taxon>Pseudomonadota</taxon>
        <taxon>Gammaproteobacteria</taxon>
        <taxon>Alteromonadales</taxon>
        <taxon>Alteromonadaceae</taxon>
        <taxon>Alteromonas/Salinimonas group</taxon>
        <taxon>Alteromonas</taxon>
    </lineage>
</organism>
<dbReference type="Gene3D" id="3.90.550.10">
    <property type="entry name" value="Spore Coat Polysaccharide Biosynthesis Protein SpsA, Chain A"/>
    <property type="match status" value="1"/>
</dbReference>
<dbReference type="PANTHER" id="PTHR43646">
    <property type="entry name" value="GLYCOSYLTRANSFERASE"/>
    <property type="match status" value="1"/>
</dbReference>
<keyword evidence="1" id="KW-0812">Transmembrane</keyword>
<evidence type="ECO:0000256" key="1">
    <source>
        <dbReference type="SAM" id="Phobius"/>
    </source>
</evidence>
<reference evidence="3 4" key="1">
    <citation type="submission" date="2020-01" db="EMBL/GenBank/DDBJ databases">
        <title>Genomes of bacteria type strains.</title>
        <authorList>
            <person name="Chen J."/>
            <person name="Zhu S."/>
            <person name="Yang J."/>
        </authorList>
    </citation>
    <scope>NUCLEOTIDE SEQUENCE [LARGE SCALE GENOMIC DNA]</scope>
    <source>
        <strain evidence="3 4">LMG 22958</strain>
    </source>
</reference>